<accession>A0AAW1VPU5</accession>
<comment type="caution">
    <text evidence="1">The sequence shown here is derived from an EMBL/GenBank/DDBJ whole genome shotgun (WGS) entry which is preliminary data.</text>
</comment>
<gene>
    <name evidence="1" type="ORF">M0R45_002635</name>
</gene>
<dbReference type="Proteomes" id="UP001457282">
    <property type="component" value="Unassembled WGS sequence"/>
</dbReference>
<dbReference type="EMBL" id="JBEDUW010000065">
    <property type="protein sequence ID" value="KAK9906300.1"/>
    <property type="molecule type" value="Genomic_DNA"/>
</dbReference>
<evidence type="ECO:0000313" key="1">
    <source>
        <dbReference type="EMBL" id="KAK9906300.1"/>
    </source>
</evidence>
<sequence length="67" mass="7509">MVARRCLSTEEIRGGTRLGRQQLGTGRTRVRRRRGTGGEAEQSCWGGSMRRWFCGLGRTALVLLMVI</sequence>
<evidence type="ECO:0000313" key="2">
    <source>
        <dbReference type="Proteomes" id="UP001457282"/>
    </source>
</evidence>
<protein>
    <submittedName>
        <fullName evidence="1">Uncharacterized protein</fullName>
    </submittedName>
</protein>
<reference evidence="1 2" key="1">
    <citation type="journal article" date="2023" name="G3 (Bethesda)">
        <title>A chromosome-length genome assembly and annotation of blackberry (Rubus argutus, cv. 'Hillquist').</title>
        <authorList>
            <person name="Bruna T."/>
            <person name="Aryal R."/>
            <person name="Dudchenko O."/>
            <person name="Sargent D.J."/>
            <person name="Mead D."/>
            <person name="Buti M."/>
            <person name="Cavallini A."/>
            <person name="Hytonen T."/>
            <person name="Andres J."/>
            <person name="Pham M."/>
            <person name="Weisz D."/>
            <person name="Mascagni F."/>
            <person name="Usai G."/>
            <person name="Natali L."/>
            <person name="Bassil N."/>
            <person name="Fernandez G.E."/>
            <person name="Lomsadze A."/>
            <person name="Armour M."/>
            <person name="Olukolu B."/>
            <person name="Poorten T."/>
            <person name="Britton C."/>
            <person name="Davik J."/>
            <person name="Ashrafi H."/>
            <person name="Aiden E.L."/>
            <person name="Borodovsky M."/>
            <person name="Worthington M."/>
        </authorList>
    </citation>
    <scope>NUCLEOTIDE SEQUENCE [LARGE SCALE GENOMIC DNA]</scope>
    <source>
        <strain evidence="1">PI 553951</strain>
    </source>
</reference>
<name>A0AAW1VPU5_RUBAR</name>
<keyword evidence="2" id="KW-1185">Reference proteome</keyword>
<organism evidence="1 2">
    <name type="scientific">Rubus argutus</name>
    <name type="common">Southern blackberry</name>
    <dbReference type="NCBI Taxonomy" id="59490"/>
    <lineage>
        <taxon>Eukaryota</taxon>
        <taxon>Viridiplantae</taxon>
        <taxon>Streptophyta</taxon>
        <taxon>Embryophyta</taxon>
        <taxon>Tracheophyta</taxon>
        <taxon>Spermatophyta</taxon>
        <taxon>Magnoliopsida</taxon>
        <taxon>eudicotyledons</taxon>
        <taxon>Gunneridae</taxon>
        <taxon>Pentapetalae</taxon>
        <taxon>rosids</taxon>
        <taxon>fabids</taxon>
        <taxon>Rosales</taxon>
        <taxon>Rosaceae</taxon>
        <taxon>Rosoideae</taxon>
        <taxon>Rosoideae incertae sedis</taxon>
        <taxon>Rubus</taxon>
    </lineage>
</organism>
<proteinExistence type="predicted"/>
<dbReference type="AlphaFoldDB" id="A0AAW1VPU5"/>